<evidence type="ECO:0000256" key="7">
    <source>
        <dbReference type="SAM" id="SignalP"/>
    </source>
</evidence>
<dbReference type="InterPro" id="IPR050515">
    <property type="entry name" value="Beta-lactam/transpept"/>
</dbReference>
<keyword evidence="10" id="KW-1185">Reference proteome</keyword>
<dbReference type="RefSeq" id="WP_123610540.1">
    <property type="nucleotide sequence ID" value="NZ_RJVG01000012.1"/>
</dbReference>
<dbReference type="GO" id="GO:0071555">
    <property type="term" value="P:cell wall organization"/>
    <property type="evidence" value="ECO:0007669"/>
    <property type="project" value="TreeGrafter"/>
</dbReference>
<reference evidence="9 10" key="1">
    <citation type="submission" date="2018-11" db="EMBL/GenBank/DDBJ databases">
        <title>Genomic Encyclopedia of Type Strains, Phase IV (KMG-IV): sequencing the most valuable type-strain genomes for metagenomic binning, comparative biology and taxonomic classification.</title>
        <authorList>
            <person name="Goeker M."/>
        </authorList>
    </citation>
    <scope>NUCLEOTIDE SEQUENCE [LARGE SCALE GENOMIC DNA]</scope>
    <source>
        <strain evidence="9 10">DSM 26537</strain>
    </source>
</reference>
<comment type="catalytic activity">
    <reaction evidence="1">
        <text>a beta-lactam + H2O = a substituted beta-amino acid</text>
        <dbReference type="Rhea" id="RHEA:20401"/>
        <dbReference type="ChEBI" id="CHEBI:15377"/>
        <dbReference type="ChEBI" id="CHEBI:35627"/>
        <dbReference type="ChEBI" id="CHEBI:140347"/>
        <dbReference type="EC" id="3.5.2.6"/>
    </reaction>
</comment>
<comment type="similarity">
    <text evidence="2">Belongs to the class-D beta-lactamase family.</text>
</comment>
<evidence type="ECO:0000313" key="10">
    <source>
        <dbReference type="Proteomes" id="UP000273083"/>
    </source>
</evidence>
<dbReference type="SUPFAM" id="SSF56601">
    <property type="entry name" value="beta-lactamase/transpeptidase-like"/>
    <property type="match status" value="1"/>
</dbReference>
<dbReference type="GO" id="GO:0008800">
    <property type="term" value="F:beta-lactamase activity"/>
    <property type="evidence" value="ECO:0007669"/>
    <property type="project" value="UniProtKB-EC"/>
</dbReference>
<feature type="chain" id="PRO_5039039694" description="beta-lactamase" evidence="7">
    <location>
        <begin position="19"/>
        <end position="294"/>
    </location>
</feature>
<evidence type="ECO:0000256" key="3">
    <source>
        <dbReference type="ARBA" id="ARBA00012865"/>
    </source>
</evidence>
<dbReference type="EC" id="3.5.2.6" evidence="3"/>
<dbReference type="OrthoDB" id="9762883at2"/>
<dbReference type="GO" id="GO:0008658">
    <property type="term" value="F:penicillin binding"/>
    <property type="evidence" value="ECO:0007669"/>
    <property type="project" value="InterPro"/>
</dbReference>
<dbReference type="Proteomes" id="UP000273083">
    <property type="component" value="Unassembled WGS sequence"/>
</dbReference>
<accession>A0A3N1XB04</accession>
<dbReference type="EMBL" id="RJVG01000012">
    <property type="protein sequence ID" value="ROR23923.1"/>
    <property type="molecule type" value="Genomic_DNA"/>
</dbReference>
<evidence type="ECO:0000256" key="5">
    <source>
        <dbReference type="ARBA" id="ARBA00022801"/>
    </source>
</evidence>
<dbReference type="PANTHER" id="PTHR30627">
    <property type="entry name" value="PEPTIDOGLYCAN D,D-TRANSPEPTIDASE"/>
    <property type="match status" value="1"/>
</dbReference>
<comment type="caution">
    <text evidence="9">The sequence shown here is derived from an EMBL/GenBank/DDBJ whole genome shotgun (WGS) entry which is preliminary data.</text>
</comment>
<evidence type="ECO:0000256" key="1">
    <source>
        <dbReference type="ARBA" id="ARBA00001526"/>
    </source>
</evidence>
<keyword evidence="6" id="KW-0046">Antibiotic resistance</keyword>
<evidence type="ECO:0000313" key="9">
    <source>
        <dbReference type="EMBL" id="ROR23923.1"/>
    </source>
</evidence>
<keyword evidence="5" id="KW-0378">Hydrolase</keyword>
<organism evidence="9 10">
    <name type="scientific">Mobilisporobacter senegalensis</name>
    <dbReference type="NCBI Taxonomy" id="1329262"/>
    <lineage>
        <taxon>Bacteria</taxon>
        <taxon>Bacillati</taxon>
        <taxon>Bacillota</taxon>
        <taxon>Clostridia</taxon>
        <taxon>Lachnospirales</taxon>
        <taxon>Lachnospiraceae</taxon>
        <taxon>Mobilisporobacter</taxon>
    </lineage>
</organism>
<dbReference type="GO" id="GO:0046677">
    <property type="term" value="P:response to antibiotic"/>
    <property type="evidence" value="ECO:0007669"/>
    <property type="project" value="UniProtKB-KW"/>
</dbReference>
<proteinExistence type="inferred from homology"/>
<protein>
    <recommendedName>
        <fullName evidence="3">beta-lactamase</fullName>
        <ecNumber evidence="3">3.5.2.6</ecNumber>
    </recommendedName>
</protein>
<gene>
    <name evidence="9" type="ORF">EDD66_11254</name>
</gene>
<dbReference type="InterPro" id="IPR012338">
    <property type="entry name" value="Beta-lactam/transpept-like"/>
</dbReference>
<name>A0A3N1XB04_9FIRM</name>
<dbReference type="Gene3D" id="3.40.710.10">
    <property type="entry name" value="DD-peptidase/beta-lactamase superfamily"/>
    <property type="match status" value="1"/>
</dbReference>
<evidence type="ECO:0000256" key="4">
    <source>
        <dbReference type="ARBA" id="ARBA00022729"/>
    </source>
</evidence>
<evidence type="ECO:0000256" key="6">
    <source>
        <dbReference type="ARBA" id="ARBA00023251"/>
    </source>
</evidence>
<sequence length="294" mass="34092">MRRIVLTLILGVCLLTTACNKSIVEKNQKGDEVISAKDVEGSKEEKLLEKDSMKEKVINEVNFSESFQDINGCAYFYDENDNRYDIYNSKLTKEQISPYSSFKIISTLMGLDAGVIQSKQSTMGYNGENYWNEDWNKNLNLEEAFKTSCVWYFEKVVDGLSKDYVQKILESLEYGNNDLSTWTATGHNDFWLDASLKISPEEQIEVLVKIFNYKTSFSKEHINLLKEIMLVKSDQEYKIYGKTGSAKVENGWFVGFFEKNDRKVYFAVRLDEEFLELPGPKAKEITFDIIKQYY</sequence>
<feature type="signal peptide" evidence="7">
    <location>
        <begin position="1"/>
        <end position="18"/>
    </location>
</feature>
<dbReference type="PANTHER" id="PTHR30627:SF6">
    <property type="entry name" value="BETA-LACTAMASE YBXI-RELATED"/>
    <property type="match status" value="1"/>
</dbReference>
<keyword evidence="4 7" id="KW-0732">Signal</keyword>
<evidence type="ECO:0000259" key="8">
    <source>
        <dbReference type="Pfam" id="PF00905"/>
    </source>
</evidence>
<dbReference type="InterPro" id="IPR001460">
    <property type="entry name" value="PCN-bd_Tpept"/>
</dbReference>
<feature type="domain" description="Penicillin-binding protein transpeptidase" evidence="8">
    <location>
        <begin position="82"/>
        <end position="290"/>
    </location>
</feature>
<dbReference type="Pfam" id="PF00905">
    <property type="entry name" value="Transpeptidase"/>
    <property type="match status" value="1"/>
</dbReference>
<dbReference type="PROSITE" id="PS51257">
    <property type="entry name" value="PROKAR_LIPOPROTEIN"/>
    <property type="match status" value="1"/>
</dbReference>
<dbReference type="GO" id="GO:0005886">
    <property type="term" value="C:plasma membrane"/>
    <property type="evidence" value="ECO:0007669"/>
    <property type="project" value="TreeGrafter"/>
</dbReference>
<evidence type="ECO:0000256" key="2">
    <source>
        <dbReference type="ARBA" id="ARBA00007898"/>
    </source>
</evidence>
<dbReference type="AlphaFoldDB" id="A0A3N1XB04"/>